<keyword evidence="1" id="KW-0413">Isomerase</keyword>
<sequence length="51" mass="5665">MTRDATQVIYLNFFSPQLTTHASVLNQLRSLRSAASNRGDLLSRPMSAATR</sequence>
<reference evidence="1" key="1">
    <citation type="submission" date="2018-02" db="EMBL/GenBank/DDBJ databases">
        <title>Rhizophora mucronata_Transcriptome.</title>
        <authorList>
            <person name="Meera S.P."/>
            <person name="Sreeshan A."/>
            <person name="Augustine A."/>
        </authorList>
    </citation>
    <scope>NUCLEOTIDE SEQUENCE</scope>
    <source>
        <tissue evidence="1">Leaf</tissue>
    </source>
</reference>
<protein>
    <submittedName>
        <fullName evidence="1">Prolycopene isomeraseic isoform X1</fullName>
    </submittedName>
</protein>
<accession>A0A2P2L459</accession>
<organism evidence="1">
    <name type="scientific">Rhizophora mucronata</name>
    <name type="common">Asiatic mangrove</name>
    <dbReference type="NCBI Taxonomy" id="61149"/>
    <lineage>
        <taxon>Eukaryota</taxon>
        <taxon>Viridiplantae</taxon>
        <taxon>Streptophyta</taxon>
        <taxon>Embryophyta</taxon>
        <taxon>Tracheophyta</taxon>
        <taxon>Spermatophyta</taxon>
        <taxon>Magnoliopsida</taxon>
        <taxon>eudicotyledons</taxon>
        <taxon>Gunneridae</taxon>
        <taxon>Pentapetalae</taxon>
        <taxon>rosids</taxon>
        <taxon>fabids</taxon>
        <taxon>Malpighiales</taxon>
        <taxon>Rhizophoraceae</taxon>
        <taxon>Rhizophora</taxon>
    </lineage>
</organism>
<dbReference type="EMBL" id="GGEC01032222">
    <property type="protein sequence ID" value="MBX12706.1"/>
    <property type="molecule type" value="Transcribed_RNA"/>
</dbReference>
<dbReference type="AlphaFoldDB" id="A0A2P2L459"/>
<proteinExistence type="predicted"/>
<evidence type="ECO:0000313" key="1">
    <source>
        <dbReference type="EMBL" id="MBX12706.1"/>
    </source>
</evidence>
<dbReference type="GO" id="GO:0016853">
    <property type="term" value="F:isomerase activity"/>
    <property type="evidence" value="ECO:0007669"/>
    <property type="project" value="UniProtKB-KW"/>
</dbReference>
<name>A0A2P2L459_RHIMU</name>